<evidence type="ECO:0000259" key="2">
    <source>
        <dbReference type="Pfam" id="PF00339"/>
    </source>
</evidence>
<dbReference type="GO" id="GO:0031625">
    <property type="term" value="F:ubiquitin protein ligase binding"/>
    <property type="evidence" value="ECO:0007669"/>
    <property type="project" value="TreeGrafter"/>
</dbReference>
<dbReference type="SUPFAM" id="SSF81296">
    <property type="entry name" value="E set domains"/>
    <property type="match status" value="1"/>
</dbReference>
<feature type="domain" description="Arrestin-like N-terminal" evidence="2">
    <location>
        <begin position="45"/>
        <end position="190"/>
    </location>
</feature>
<protein>
    <recommendedName>
        <fullName evidence="2">Arrestin-like N-terminal domain-containing protein</fullName>
    </recommendedName>
</protein>
<keyword evidence="4" id="KW-1185">Reference proteome</keyword>
<dbReference type="PANTHER" id="PTHR11188">
    <property type="entry name" value="ARRESTIN DOMAIN CONTAINING PROTEIN"/>
    <property type="match status" value="1"/>
</dbReference>
<evidence type="ECO:0000313" key="4">
    <source>
        <dbReference type="Proteomes" id="UP001201980"/>
    </source>
</evidence>
<dbReference type="Gene3D" id="2.60.40.640">
    <property type="match status" value="1"/>
</dbReference>
<dbReference type="InterPro" id="IPR014752">
    <property type="entry name" value="Arrestin-like_C"/>
</dbReference>
<feature type="compositionally biased region" description="Basic and acidic residues" evidence="1">
    <location>
        <begin position="761"/>
        <end position="770"/>
    </location>
</feature>
<feature type="compositionally biased region" description="Basic and acidic residues" evidence="1">
    <location>
        <begin position="708"/>
        <end position="728"/>
    </location>
</feature>
<organism evidence="3 4">
    <name type="scientific">Zalerion maritima</name>
    <dbReference type="NCBI Taxonomy" id="339359"/>
    <lineage>
        <taxon>Eukaryota</taxon>
        <taxon>Fungi</taxon>
        <taxon>Dikarya</taxon>
        <taxon>Ascomycota</taxon>
        <taxon>Pezizomycotina</taxon>
        <taxon>Sordariomycetes</taxon>
        <taxon>Lulworthiomycetidae</taxon>
        <taxon>Lulworthiales</taxon>
        <taxon>Lulworthiaceae</taxon>
        <taxon>Zalerion</taxon>
    </lineage>
</organism>
<sequence>MAAPTDSPNPPSRGIFSSIVGNMRRGKRSKNFTEFVIEPLEGVANAYLSGSPVTGHIRFSVAKSISVTHLAIYLHGFVDVRGSSSNDLPDVQPSVAHDVSSRAGKQHAKGGIVYLFERETILCNGGLLQPSNYLFKFNLQFPDDRSHCLPSSLNFERGSITYLLTARLTLPDNTVHSTNHPLRFIQRVDVALMKPPKPLALYVEPWSKRRKKKSIPPPPGGASTNAVFDTVPEPVFDLVRSHEFDGLIRRVDVSYDDASPVEHVAHIGHAKPRLPISDRRSEVSMSRKSSFSVASAAARSTRSLDPSIWTSTLARVDSINGNGNEGSNTITGEFELRKGGWLPGETIPIYCHIQHVKHLQTPRGIFVTLYREGRIDTSRPAAGHGTASVVSDDSWAALSSLSLSSNGSVSRFKKELCQNFTPVYLDSETLTADVVPKVKVPTEAFPTVEKLPGDVLSFIYYAEILLDLDGRMSSQLQNAAQKSGSRSNPFDSDKLDPWMYNFWDTEHLRRIKGTVSITLPIVVGSIDSSKRGRFPTQRTLMEYSGYQDSQRYHDLNTPSRGSWEEINWPAADDPTLLRDRAFQQQQQQSQQGPPLPPNGHQHVSFSQTIPAETTILGLSYQPPRIYCQPPSYLETSPLDQPQPRAEGFGNEKERLRSHEGTSMPSRPPGAFTEPSSSVPTLAGPSVPVEASASAHPLPSAPVLESVEESNREDGQPHGEKQELERQRLMVESTVPNEGTSQEHSSYATWAADVLASAPFMEDDHNSEESNHWANRSPHPEPLPRYER</sequence>
<dbReference type="GO" id="GO:0030674">
    <property type="term" value="F:protein-macromolecule adaptor activity"/>
    <property type="evidence" value="ECO:0007669"/>
    <property type="project" value="TreeGrafter"/>
</dbReference>
<dbReference type="PANTHER" id="PTHR11188:SF161">
    <property type="entry name" value="PH-RESPONSE REGULATOR PROTEIN PALF_RIM8"/>
    <property type="match status" value="1"/>
</dbReference>
<feature type="compositionally biased region" description="Basic and acidic residues" evidence="1">
    <location>
        <begin position="777"/>
        <end position="787"/>
    </location>
</feature>
<dbReference type="GO" id="GO:0005886">
    <property type="term" value="C:plasma membrane"/>
    <property type="evidence" value="ECO:0007669"/>
    <property type="project" value="TreeGrafter"/>
</dbReference>
<dbReference type="AlphaFoldDB" id="A0AAD5WVU6"/>
<feature type="compositionally biased region" description="Low complexity" evidence="1">
    <location>
        <begin position="690"/>
        <end position="701"/>
    </location>
</feature>
<reference evidence="3" key="1">
    <citation type="submission" date="2022-07" db="EMBL/GenBank/DDBJ databases">
        <title>Draft genome sequence of Zalerion maritima ATCC 34329, a (micro)plastics degrading marine fungus.</title>
        <authorList>
            <person name="Paco A."/>
            <person name="Goncalves M.F.M."/>
            <person name="Rocha-Santos T.A.P."/>
            <person name="Alves A."/>
        </authorList>
    </citation>
    <scope>NUCLEOTIDE SEQUENCE</scope>
    <source>
        <strain evidence="3">ATCC 34329</strain>
    </source>
</reference>
<name>A0AAD5WVU6_9PEZI</name>
<dbReference type="InterPro" id="IPR050357">
    <property type="entry name" value="Arrestin_domain-protein"/>
</dbReference>
<feature type="compositionally biased region" description="Polar residues" evidence="1">
    <location>
        <begin position="733"/>
        <end position="747"/>
    </location>
</feature>
<feature type="compositionally biased region" description="Basic and acidic residues" evidence="1">
    <location>
        <begin position="649"/>
        <end position="659"/>
    </location>
</feature>
<dbReference type="EMBL" id="JAKWBI020000039">
    <property type="protein sequence ID" value="KAJ2905064.1"/>
    <property type="molecule type" value="Genomic_DNA"/>
</dbReference>
<dbReference type="Proteomes" id="UP001201980">
    <property type="component" value="Unassembled WGS sequence"/>
</dbReference>
<dbReference type="InterPro" id="IPR011021">
    <property type="entry name" value="Arrestin-like_N"/>
</dbReference>
<evidence type="ECO:0000313" key="3">
    <source>
        <dbReference type="EMBL" id="KAJ2905064.1"/>
    </source>
</evidence>
<accession>A0AAD5WVU6</accession>
<comment type="caution">
    <text evidence="3">The sequence shown here is derived from an EMBL/GenBank/DDBJ whole genome shotgun (WGS) entry which is preliminary data.</text>
</comment>
<dbReference type="GO" id="GO:0070086">
    <property type="term" value="P:ubiquitin-dependent endocytosis"/>
    <property type="evidence" value="ECO:0007669"/>
    <property type="project" value="TreeGrafter"/>
</dbReference>
<dbReference type="Pfam" id="PF00339">
    <property type="entry name" value="Arrestin_N"/>
    <property type="match status" value="1"/>
</dbReference>
<proteinExistence type="predicted"/>
<feature type="region of interest" description="Disordered" evidence="1">
    <location>
        <begin position="628"/>
        <end position="787"/>
    </location>
</feature>
<evidence type="ECO:0000256" key="1">
    <source>
        <dbReference type="SAM" id="MobiDB-lite"/>
    </source>
</evidence>
<dbReference type="InterPro" id="IPR014756">
    <property type="entry name" value="Ig_E-set"/>
</dbReference>
<feature type="region of interest" description="Disordered" evidence="1">
    <location>
        <begin position="581"/>
        <end position="603"/>
    </location>
</feature>
<gene>
    <name evidence="3" type="ORF">MKZ38_006457</name>
</gene>
<dbReference type="GO" id="GO:0005829">
    <property type="term" value="C:cytosol"/>
    <property type="evidence" value="ECO:0007669"/>
    <property type="project" value="TreeGrafter"/>
</dbReference>